<evidence type="ECO:0000256" key="4">
    <source>
        <dbReference type="ARBA" id="ARBA00023054"/>
    </source>
</evidence>
<dbReference type="GO" id="GO:0098793">
    <property type="term" value="C:presynapse"/>
    <property type="evidence" value="ECO:0007669"/>
    <property type="project" value="GOC"/>
</dbReference>
<sequence>MGKYGQIKSGKSSNPFFDDEEDVDDETFLNKAPPRSSSNFSFGSSSNSYGYQNFNNASSQEKTNDTWRDLDDRKEQLMFQKQQIEERTLQSSQRAVGLLYETEEVGISTAEELSRQREQLERTDERLDDINASLRVSERHIQNIKSVFSSIKNYFSKTPEPPKPGGRTTPTTSPNSKETGTSIESSPSSQSLPGPHPGLRVRGIETSERYSPSSIDAQLDDNLGVMGDTITRLKGLAVGLEKELDEQNSLIDRVHMKSEKADWKIQRQNKDMQRLLKK</sequence>
<protein>
    <submittedName>
        <fullName evidence="7">EOG090X0MTI</fullName>
    </submittedName>
</protein>
<dbReference type="GO" id="GO:0005886">
    <property type="term" value="C:plasma membrane"/>
    <property type="evidence" value="ECO:0007669"/>
    <property type="project" value="TreeGrafter"/>
</dbReference>
<organism evidence="7">
    <name type="scientific">Lynceus sp. MCZ IZ 141354</name>
    <dbReference type="NCBI Taxonomy" id="1930659"/>
    <lineage>
        <taxon>Eukaryota</taxon>
        <taxon>Metazoa</taxon>
        <taxon>Ecdysozoa</taxon>
        <taxon>Arthropoda</taxon>
        <taxon>Crustacea</taxon>
        <taxon>Branchiopoda</taxon>
        <taxon>Diplostraca</taxon>
        <taxon>Laevicaudata</taxon>
        <taxon>Lynceidae</taxon>
        <taxon>Lynceus</taxon>
    </lineage>
</organism>
<evidence type="ECO:0000256" key="3">
    <source>
        <dbReference type="ARBA" id="ARBA00022927"/>
    </source>
</evidence>
<feature type="compositionally biased region" description="Low complexity" evidence="5">
    <location>
        <begin position="182"/>
        <end position="193"/>
    </location>
</feature>
<evidence type="ECO:0000313" key="7">
    <source>
        <dbReference type="EMBL" id="CAG4645985.1"/>
    </source>
</evidence>
<feature type="compositionally biased region" description="Acidic residues" evidence="5">
    <location>
        <begin position="17"/>
        <end position="27"/>
    </location>
</feature>
<dbReference type="InterPro" id="IPR000727">
    <property type="entry name" value="T_SNARE_dom"/>
</dbReference>
<evidence type="ECO:0000259" key="6">
    <source>
        <dbReference type="PROSITE" id="PS50192"/>
    </source>
</evidence>
<feature type="compositionally biased region" description="Low complexity" evidence="5">
    <location>
        <begin position="36"/>
        <end position="56"/>
    </location>
</feature>
<dbReference type="CDD" id="cd15887">
    <property type="entry name" value="SNARE_SNAP29N"/>
    <property type="match status" value="1"/>
</dbReference>
<keyword evidence="2" id="KW-0813">Transport</keyword>
<dbReference type="Pfam" id="PF12352">
    <property type="entry name" value="V-SNARE_C"/>
    <property type="match status" value="1"/>
</dbReference>
<dbReference type="GO" id="GO:0031629">
    <property type="term" value="P:synaptic vesicle fusion to presynaptic active zone membrane"/>
    <property type="evidence" value="ECO:0007669"/>
    <property type="project" value="TreeGrafter"/>
</dbReference>
<dbReference type="GO" id="GO:0005484">
    <property type="term" value="F:SNAP receptor activity"/>
    <property type="evidence" value="ECO:0007669"/>
    <property type="project" value="TreeGrafter"/>
</dbReference>
<dbReference type="SMART" id="SM00397">
    <property type="entry name" value="t_SNARE"/>
    <property type="match status" value="2"/>
</dbReference>
<dbReference type="SUPFAM" id="SSF58038">
    <property type="entry name" value="SNARE fusion complex"/>
    <property type="match status" value="2"/>
</dbReference>
<keyword evidence="3" id="KW-0653">Protein transport</keyword>
<gene>
    <name evidence="7" type="primary">EOG090X0MTI</name>
</gene>
<reference evidence="7" key="1">
    <citation type="submission" date="2021-04" db="EMBL/GenBank/DDBJ databases">
        <authorList>
            <person name="Cornetti L."/>
        </authorList>
    </citation>
    <scope>NUCLEOTIDE SEQUENCE</scope>
</reference>
<dbReference type="Gene3D" id="1.20.5.110">
    <property type="match status" value="2"/>
</dbReference>
<accession>A0A9N6ZHJ2</accession>
<proteinExistence type="inferred from homology"/>
<dbReference type="PANTHER" id="PTHR19305">
    <property type="entry name" value="SYNAPTOSOMAL ASSOCIATED PROTEIN"/>
    <property type="match status" value="1"/>
</dbReference>
<name>A0A9N6ZHJ2_9CRUS</name>
<dbReference type="PANTHER" id="PTHR19305:SF9">
    <property type="entry name" value="SYNAPTOSOMAL-ASSOCIATED PROTEIN 29"/>
    <property type="match status" value="1"/>
</dbReference>
<feature type="region of interest" description="Disordered" evidence="5">
    <location>
        <begin position="155"/>
        <end position="201"/>
    </location>
</feature>
<feature type="domain" description="T-SNARE coiled-coil homology" evidence="6">
    <location>
        <begin position="82"/>
        <end position="144"/>
    </location>
</feature>
<dbReference type="GO" id="GO:0019905">
    <property type="term" value="F:syntaxin binding"/>
    <property type="evidence" value="ECO:0007669"/>
    <property type="project" value="TreeGrafter"/>
</dbReference>
<dbReference type="GO" id="GO:0015031">
    <property type="term" value="P:protein transport"/>
    <property type="evidence" value="ECO:0007669"/>
    <property type="project" value="UniProtKB-KW"/>
</dbReference>
<dbReference type="CDD" id="cd15856">
    <property type="entry name" value="SNARE_SNAP29C"/>
    <property type="match status" value="1"/>
</dbReference>
<keyword evidence="4" id="KW-0175">Coiled coil</keyword>
<dbReference type="EMBL" id="OC989330">
    <property type="protein sequence ID" value="CAG4645985.1"/>
    <property type="molecule type" value="Genomic_DNA"/>
</dbReference>
<evidence type="ECO:0000256" key="5">
    <source>
        <dbReference type="SAM" id="MobiDB-lite"/>
    </source>
</evidence>
<evidence type="ECO:0000256" key="2">
    <source>
        <dbReference type="ARBA" id="ARBA00022448"/>
    </source>
</evidence>
<dbReference type="PROSITE" id="PS50192">
    <property type="entry name" value="T_SNARE"/>
    <property type="match status" value="2"/>
</dbReference>
<dbReference type="GO" id="GO:0016082">
    <property type="term" value="P:synaptic vesicle priming"/>
    <property type="evidence" value="ECO:0007669"/>
    <property type="project" value="TreeGrafter"/>
</dbReference>
<comment type="similarity">
    <text evidence="1">Belongs to the SNAP-25 family.</text>
</comment>
<dbReference type="AlphaFoldDB" id="A0A9N6ZHJ2"/>
<feature type="domain" description="T-SNARE coiled-coil homology" evidence="6">
    <location>
        <begin position="213"/>
        <end position="275"/>
    </location>
</feature>
<evidence type="ECO:0000256" key="1">
    <source>
        <dbReference type="ARBA" id="ARBA00009480"/>
    </source>
</evidence>
<dbReference type="FunFam" id="1.20.5.110:FF:000041">
    <property type="entry name" value="Synaptosomal-associated protein 29"/>
    <property type="match status" value="1"/>
</dbReference>
<feature type="region of interest" description="Disordered" evidence="5">
    <location>
        <begin position="1"/>
        <end position="65"/>
    </location>
</feature>
<dbReference type="GO" id="GO:0031201">
    <property type="term" value="C:SNARE complex"/>
    <property type="evidence" value="ECO:0007669"/>
    <property type="project" value="TreeGrafter"/>
</dbReference>